<evidence type="ECO:0000256" key="4">
    <source>
        <dbReference type="ARBA" id="ARBA00022692"/>
    </source>
</evidence>
<dbReference type="Proteomes" id="UP000027182">
    <property type="component" value="Chromosome"/>
</dbReference>
<keyword evidence="7" id="KW-0811">Translocation</keyword>
<evidence type="ECO:0000256" key="1">
    <source>
        <dbReference type="ARBA" id="ARBA00004651"/>
    </source>
</evidence>
<keyword evidence="6 9" id="KW-1133">Transmembrane helix</keyword>
<keyword evidence="3" id="KW-1003">Cell membrane</keyword>
<feature type="transmembrane region" description="Helical" evidence="9">
    <location>
        <begin position="350"/>
        <end position="368"/>
    </location>
</feature>
<dbReference type="InterPro" id="IPR022813">
    <property type="entry name" value="SecD/SecF_arch_bac"/>
</dbReference>
<dbReference type="GO" id="GO:0005886">
    <property type="term" value="C:plasma membrane"/>
    <property type="evidence" value="ECO:0007669"/>
    <property type="project" value="UniProtKB-SubCell"/>
</dbReference>
<gene>
    <name evidence="11" type="ORF">K668_01230</name>
</gene>
<sequence>MSNFKTNFKTFFKNLFSPTNWKRWLLLSLSIVGIICAIVCGAFFAIFKQANRSIEYGEGVRYQIEAKIQNDNKELPASNKVLNDIGQSLKYRFSSTNDSSANVAVIGNGIIQVTRNKPLADSEKKAEFENSIIKKSSLVVTDINMNPLFINGKFADPANFDKDKLKIDYSNIEKYAVPLKTDSATVRFNPIASRYQVTAKLEDNQAILEWQKATEHISKQPEKIMFMWTNLDELYRFANTPLFKNDWIAAKENAANFTFVGNRPWDPQLRKLNTIKKSQFDGSKYLVNITEINRPLNDETFVITTTDTKKSTSDALASSINFGSNKNLNLKIYGEPVLFTKEKSEFKFNYIWIALAVAFSLVSIMLMVNYGLLGSLSVISMALYIFLTLLMFTVLRGEYSPSSFAGLFASLVINSIPLFTAFNRFKHEIYKGESKVKKAYKTALNANFISSFDMYIGTLILSIIFFFLGTPNTQGFSIMITFGSIFGIIAILIINRYLTFLCVNTDLFDKKVNLLGIVSKKIGKFNTEAKYKKVNYVNKSKLTVIAPVIFISAAIITFITLASINKDAWAGFNLTGLFAEASKVNINLEFTKFGIILGISIIAIIIYSLIRFKWTYSIAIITTLVQNLLITFAVFLVLRIPLNVYTIQSFLWVILLTVANTFIIFGSVKSKMNLFEKDEALSKEQVRYVSNSIFYESFKNNLFFLIVSALVFITLIAFVGAIDIFTSVIMLILVVVAIYSTLFVGVAVWSKLEEKRQMKVQHRIDTKYWVFPNEPSEQVFPGINNYLA</sequence>
<evidence type="ECO:0000256" key="9">
    <source>
        <dbReference type="SAM" id="Phobius"/>
    </source>
</evidence>
<keyword evidence="2" id="KW-0813">Transport</keyword>
<evidence type="ECO:0000313" key="11">
    <source>
        <dbReference type="EMBL" id="AIA33832.1"/>
    </source>
</evidence>
<feature type="transmembrane region" description="Helical" evidence="9">
    <location>
        <begin position="375"/>
        <end position="395"/>
    </location>
</feature>
<evidence type="ECO:0000256" key="3">
    <source>
        <dbReference type="ARBA" id="ARBA00022475"/>
    </source>
</evidence>
<evidence type="ECO:0000259" key="10">
    <source>
        <dbReference type="Pfam" id="PF02355"/>
    </source>
</evidence>
<feature type="transmembrane region" description="Helical" evidence="9">
    <location>
        <begin position="401"/>
        <end position="422"/>
    </location>
</feature>
<evidence type="ECO:0000256" key="8">
    <source>
        <dbReference type="ARBA" id="ARBA00023136"/>
    </source>
</evidence>
<proteinExistence type="predicted"/>
<dbReference type="PATRIC" id="fig|1316930.3.peg.256"/>
<organism evidence="11 12">
    <name type="scientific">Mycoplasmopsis bovis CQ-W70</name>
    <dbReference type="NCBI Taxonomy" id="1316930"/>
    <lineage>
        <taxon>Bacteria</taxon>
        <taxon>Bacillati</taxon>
        <taxon>Mycoplasmatota</taxon>
        <taxon>Mycoplasmoidales</taxon>
        <taxon>Metamycoplasmataceae</taxon>
        <taxon>Mycoplasmopsis</taxon>
    </lineage>
</organism>
<keyword evidence="5" id="KW-0653">Protein transport</keyword>
<accession>A0A059Y888</accession>
<dbReference type="HOGENOM" id="CLU_007894_3_1_14"/>
<dbReference type="PANTHER" id="PTHR30081:SF8">
    <property type="entry name" value="PROTEIN TRANSLOCASE SUBUNIT SECF"/>
    <property type="match status" value="1"/>
</dbReference>
<feature type="transmembrane region" description="Helical" evidence="9">
    <location>
        <begin position="474"/>
        <end position="494"/>
    </location>
</feature>
<dbReference type="GO" id="GO:0015031">
    <property type="term" value="P:protein transport"/>
    <property type="evidence" value="ECO:0007669"/>
    <property type="project" value="UniProtKB-KW"/>
</dbReference>
<feature type="transmembrane region" description="Helical" evidence="9">
    <location>
        <begin position="542"/>
        <end position="564"/>
    </location>
</feature>
<dbReference type="Gene3D" id="1.20.1640.10">
    <property type="entry name" value="Multidrug efflux transporter AcrB transmembrane domain"/>
    <property type="match status" value="2"/>
</dbReference>
<keyword evidence="8 9" id="KW-0472">Membrane</keyword>
<protein>
    <submittedName>
        <fullName evidence="11">Protein-export membrane protein</fullName>
    </submittedName>
</protein>
<feature type="transmembrane region" description="Helical" evidence="9">
    <location>
        <begin position="24"/>
        <end position="47"/>
    </location>
</feature>
<dbReference type="InterPro" id="IPR048634">
    <property type="entry name" value="SecD_SecF_C"/>
</dbReference>
<feature type="transmembrane region" description="Helical" evidence="9">
    <location>
        <begin position="617"/>
        <end position="638"/>
    </location>
</feature>
<comment type="subcellular location">
    <subcellularLocation>
        <location evidence="1">Cell membrane</location>
        <topology evidence="1">Multi-pass membrane protein</topology>
    </subcellularLocation>
</comment>
<feature type="transmembrane region" description="Helical" evidence="9">
    <location>
        <begin position="702"/>
        <end position="722"/>
    </location>
</feature>
<dbReference type="RefSeq" id="WP_013456399.1">
    <property type="nucleotide sequence ID" value="NZ_CP005933.1"/>
</dbReference>
<reference evidence="11 12" key="1">
    <citation type="submission" date="2013-04" db="EMBL/GenBank/DDBJ databases">
        <authorList>
            <person name="Lin L."/>
            <person name="Zeng Z."/>
            <person name="Xie J."/>
            <person name="Luo L."/>
            <person name="Yang Z."/>
            <person name="Liang W."/>
            <person name="Lin H."/>
            <person name="Dong C."/>
            <person name="Sun Y."/>
        </authorList>
    </citation>
    <scope>NUCLEOTIDE SEQUENCE [LARGE SCALE GENOMIC DNA]</scope>
    <source>
        <strain evidence="11 12">CQ-W70</strain>
    </source>
</reference>
<evidence type="ECO:0000313" key="12">
    <source>
        <dbReference type="Proteomes" id="UP000027182"/>
    </source>
</evidence>
<dbReference type="EMBL" id="CP005933">
    <property type="protein sequence ID" value="AIA33832.1"/>
    <property type="molecule type" value="Genomic_DNA"/>
</dbReference>
<dbReference type="PANTHER" id="PTHR30081">
    <property type="entry name" value="PROTEIN-EXPORT MEMBRANE PROTEIN SEC"/>
    <property type="match status" value="1"/>
</dbReference>
<evidence type="ECO:0000256" key="6">
    <source>
        <dbReference type="ARBA" id="ARBA00022989"/>
    </source>
</evidence>
<dbReference type="SUPFAM" id="SSF82866">
    <property type="entry name" value="Multidrug efflux transporter AcrB transmembrane domain"/>
    <property type="match status" value="1"/>
</dbReference>
<dbReference type="AlphaFoldDB" id="A0A059Y888"/>
<dbReference type="NCBIfam" id="NF046001">
    <property type="entry name" value="SecDF_plasm"/>
    <property type="match status" value="1"/>
</dbReference>
<keyword evidence="4 9" id="KW-0812">Transmembrane</keyword>
<feature type="transmembrane region" description="Helical" evidence="9">
    <location>
        <begin position="443"/>
        <end position="468"/>
    </location>
</feature>
<dbReference type="GeneID" id="31507941"/>
<feature type="transmembrane region" description="Helical" evidence="9">
    <location>
        <begin position="650"/>
        <end position="668"/>
    </location>
</feature>
<evidence type="ECO:0000256" key="5">
    <source>
        <dbReference type="ARBA" id="ARBA00022927"/>
    </source>
</evidence>
<dbReference type="KEGG" id="mbq:K668_01230"/>
<feature type="transmembrane region" description="Helical" evidence="9">
    <location>
        <begin position="728"/>
        <end position="749"/>
    </location>
</feature>
<feature type="transmembrane region" description="Helical" evidence="9">
    <location>
        <begin position="590"/>
        <end position="610"/>
    </location>
</feature>
<evidence type="ECO:0000256" key="2">
    <source>
        <dbReference type="ARBA" id="ARBA00022448"/>
    </source>
</evidence>
<dbReference type="Pfam" id="PF02355">
    <property type="entry name" value="SecD_SecF_C"/>
    <property type="match status" value="1"/>
</dbReference>
<name>A0A059Y888_MYCBV</name>
<evidence type="ECO:0000256" key="7">
    <source>
        <dbReference type="ARBA" id="ARBA00023010"/>
    </source>
</evidence>
<feature type="domain" description="Protein export membrane protein SecD/SecF C-terminal" evidence="10">
    <location>
        <begin position="595"/>
        <end position="754"/>
    </location>
</feature>